<feature type="chain" id="PRO_5020508415" description="Sucrase" evidence="2">
    <location>
        <begin position="24"/>
        <end position="409"/>
    </location>
</feature>
<sequence length="409" mass="45705">MNKKTIPTANTLLLLLASVFLWSCHEDKSPTLTIHPLPIDATIQGDILEGPSVLNDPDRFVWGGSALKGDDGKYHMLYSTWEAGDSVPKFSDSWVLNSKIAYAVSDYPDRDFKFQKIVLSGRSHEGDSLAWDAQMVHNPHLKRFNGTYYLYYIGSKDPGPQPPGSKGENVNKRNRVQQSQKIGVIAFNNFQDLMSGNFERPDQPLLSPRTRVKSSDVVDPSPEGTQSKPDNIIVVNPAVVQRPSDGKFLLFFKGNLYEPHWKGVHGVAISDSPMGPFVPSDDFVFDIKDKNGQISSAEDPYVWYHQKHQRFYAVFKDFTGNITGKEPGLAVLESLDGMDWTKPESSFFMAKKVILKNSDTIKVHHLERPQLLLDDIGNPLVLYGACSLINVGPRKDGSSFNVQIPLKIN</sequence>
<name>A0A4V4HWE9_9FLAO</name>
<keyword evidence="2" id="KW-0732">Signal</keyword>
<dbReference type="InterPro" id="IPR023296">
    <property type="entry name" value="Glyco_hydro_beta-prop_sf"/>
</dbReference>
<dbReference type="AlphaFoldDB" id="A0A4V4HWE9"/>
<dbReference type="OrthoDB" id="9794572at2"/>
<evidence type="ECO:0008006" key="5">
    <source>
        <dbReference type="Google" id="ProtNLM"/>
    </source>
</evidence>
<evidence type="ECO:0000313" key="3">
    <source>
        <dbReference type="EMBL" id="THV56856.1"/>
    </source>
</evidence>
<protein>
    <recommendedName>
        <fullName evidence="5">Sucrase</fullName>
    </recommendedName>
</protein>
<reference evidence="3 4" key="1">
    <citation type="submission" date="2019-03" db="EMBL/GenBank/DDBJ databases">
        <title>Muricauda SCR12 sp.nov, a marine bacterium isolated from Pacific Ocean:the Okinawa trough.</title>
        <authorList>
            <person name="Liu L."/>
        </authorList>
    </citation>
    <scope>NUCLEOTIDE SEQUENCE [LARGE SCALE GENOMIC DNA]</scope>
    <source>
        <strain evidence="3 4">SCR12</strain>
    </source>
</reference>
<dbReference type="Proteomes" id="UP000310406">
    <property type="component" value="Unassembled WGS sequence"/>
</dbReference>
<evidence type="ECO:0000256" key="2">
    <source>
        <dbReference type="SAM" id="SignalP"/>
    </source>
</evidence>
<feature type="signal peptide" evidence="2">
    <location>
        <begin position="1"/>
        <end position="23"/>
    </location>
</feature>
<proteinExistence type="predicted"/>
<dbReference type="Gene3D" id="2.115.10.20">
    <property type="entry name" value="Glycosyl hydrolase domain, family 43"/>
    <property type="match status" value="1"/>
</dbReference>
<keyword evidence="4" id="KW-1185">Reference proteome</keyword>
<evidence type="ECO:0000256" key="1">
    <source>
        <dbReference type="SAM" id="MobiDB-lite"/>
    </source>
</evidence>
<comment type="caution">
    <text evidence="3">The sequence shown here is derived from an EMBL/GenBank/DDBJ whole genome shotgun (WGS) entry which is preliminary data.</text>
</comment>
<evidence type="ECO:0000313" key="4">
    <source>
        <dbReference type="Proteomes" id="UP000310406"/>
    </source>
</evidence>
<dbReference type="RefSeq" id="WP_136567623.1">
    <property type="nucleotide sequence ID" value="NZ_SNTZ01000019.1"/>
</dbReference>
<accession>A0A4V4HWE9</accession>
<dbReference type="SUPFAM" id="SSF75005">
    <property type="entry name" value="Arabinanase/levansucrase/invertase"/>
    <property type="match status" value="1"/>
</dbReference>
<feature type="region of interest" description="Disordered" evidence="1">
    <location>
        <begin position="198"/>
        <end position="229"/>
    </location>
</feature>
<dbReference type="EMBL" id="SNTZ01000019">
    <property type="protein sequence ID" value="THV56856.1"/>
    <property type="molecule type" value="Genomic_DNA"/>
</dbReference>
<gene>
    <name evidence="3" type="ORF">EZV76_16440</name>
</gene>
<dbReference type="CDD" id="cd08994">
    <property type="entry name" value="GH43_62_32_68_117_130-like"/>
    <property type="match status" value="1"/>
</dbReference>
<organism evidence="3 4">
    <name type="scientific">Flagellimonas alvinocaridis</name>
    <dbReference type="NCBI Taxonomy" id="2530200"/>
    <lineage>
        <taxon>Bacteria</taxon>
        <taxon>Pseudomonadati</taxon>
        <taxon>Bacteroidota</taxon>
        <taxon>Flavobacteriia</taxon>
        <taxon>Flavobacteriales</taxon>
        <taxon>Flavobacteriaceae</taxon>
        <taxon>Flagellimonas</taxon>
    </lineage>
</organism>